<protein>
    <submittedName>
        <fullName evidence="1">Uncharacterized protein</fullName>
    </submittedName>
</protein>
<dbReference type="Proteomes" id="UP000265703">
    <property type="component" value="Unassembled WGS sequence"/>
</dbReference>
<accession>A0A397SE75</accession>
<dbReference type="OrthoDB" id="2432901at2759"/>
<sequence length="227" mass="26277">MQTALAVLAEESVKQALNAAIAHANTKEKKSFVIGYGSKAVVAFHVVKKSRISTKKGKDGAPDEKVIIRKENFEASSQQMEHAILIALLEKLSHCWKIKKQYARYHNFEQHIMRYFNGCVFAVGLKKKNNEPDTPTNEELRHIQVKGLIQHLLNNHELCWKELPIQQSLVTQCRTTHNEAFNRKILRFLDKRIDFWASYKARYALAIIDNNEGLDCMMRNHGKIWDY</sequence>
<keyword evidence="2" id="KW-1185">Reference proteome</keyword>
<dbReference type="AlphaFoldDB" id="A0A397SE75"/>
<organism evidence="1 2">
    <name type="scientific">Glomus cerebriforme</name>
    <dbReference type="NCBI Taxonomy" id="658196"/>
    <lineage>
        <taxon>Eukaryota</taxon>
        <taxon>Fungi</taxon>
        <taxon>Fungi incertae sedis</taxon>
        <taxon>Mucoromycota</taxon>
        <taxon>Glomeromycotina</taxon>
        <taxon>Glomeromycetes</taxon>
        <taxon>Glomerales</taxon>
        <taxon>Glomeraceae</taxon>
        <taxon>Glomus</taxon>
    </lineage>
</organism>
<dbReference type="STRING" id="658196.A0A397SE75"/>
<evidence type="ECO:0000313" key="2">
    <source>
        <dbReference type="Proteomes" id="UP000265703"/>
    </source>
</evidence>
<comment type="caution">
    <text evidence="1">The sequence shown here is derived from an EMBL/GenBank/DDBJ whole genome shotgun (WGS) entry which is preliminary data.</text>
</comment>
<name>A0A397SE75_9GLOM</name>
<proteinExistence type="predicted"/>
<gene>
    <name evidence="1" type="ORF">C1645_833199</name>
</gene>
<dbReference type="EMBL" id="QKYT01000539">
    <property type="protein sequence ID" value="RIA83832.1"/>
    <property type="molecule type" value="Genomic_DNA"/>
</dbReference>
<reference evidence="1 2" key="1">
    <citation type="submission" date="2018-06" db="EMBL/GenBank/DDBJ databases">
        <title>Comparative genomics reveals the genomic features of Rhizophagus irregularis, R. cerebriforme, R. diaphanum and Gigaspora rosea, and their symbiotic lifestyle signature.</title>
        <authorList>
            <person name="Morin E."/>
            <person name="San Clemente H."/>
            <person name="Chen E.C.H."/>
            <person name="De La Providencia I."/>
            <person name="Hainaut M."/>
            <person name="Kuo A."/>
            <person name="Kohler A."/>
            <person name="Murat C."/>
            <person name="Tang N."/>
            <person name="Roy S."/>
            <person name="Loubradou J."/>
            <person name="Henrissat B."/>
            <person name="Grigoriev I.V."/>
            <person name="Corradi N."/>
            <person name="Roux C."/>
            <person name="Martin F.M."/>
        </authorList>
    </citation>
    <scope>NUCLEOTIDE SEQUENCE [LARGE SCALE GENOMIC DNA]</scope>
    <source>
        <strain evidence="1 2">DAOM 227022</strain>
    </source>
</reference>
<evidence type="ECO:0000313" key="1">
    <source>
        <dbReference type="EMBL" id="RIA83832.1"/>
    </source>
</evidence>